<comment type="caution">
    <text evidence="1">The sequence shown here is derived from an EMBL/GenBank/DDBJ whole genome shotgun (WGS) entry which is preliminary data.</text>
</comment>
<keyword evidence="2" id="KW-1185">Reference proteome</keyword>
<sequence>MSVQNHADGVDDIAELLSTVAIRNELPEGLMGFTRCMLGSYDIHWSVMGRLSLDALRWYSLTCKAIYDEVQAYYHRNYSLNPILEPFIPSRYIPAFRRLQKENGLVISGSVALQFFTRVTYPESDLDLYVEYARALEIGKWLESEVGCTALNHQGEAHPFYRTFSRYVTSDFHSGRLPSLEPCYTTLPGDRGSAAPADPAQSGADISEYYSFKGMRAVVSFLSPVSSRKIQLIICRRNIMEVILGFHSTVVMNLITASYAYSLYGEETLEKKLALPVDSGRSGLGNREAARAKYVDRGWTMVPSQAAALRLKAFEGWAARHVGDSKCWIVRLPQVKGTDVFKKTDPLRRNEWALGYKFGVPKMMLQL</sequence>
<dbReference type="Proteomes" id="UP000623687">
    <property type="component" value="Unassembled WGS sequence"/>
</dbReference>
<dbReference type="VEuPathDB" id="FungiDB:PC9H_006473"/>
<accession>A0A8H6ZXN8</accession>
<dbReference type="GeneID" id="59376291"/>
<organism evidence="1 2">
    <name type="scientific">Pleurotus ostreatus</name>
    <name type="common">Oyster mushroom</name>
    <name type="synonym">White-rot fungus</name>
    <dbReference type="NCBI Taxonomy" id="5322"/>
    <lineage>
        <taxon>Eukaryota</taxon>
        <taxon>Fungi</taxon>
        <taxon>Dikarya</taxon>
        <taxon>Basidiomycota</taxon>
        <taxon>Agaricomycotina</taxon>
        <taxon>Agaricomycetes</taxon>
        <taxon>Agaricomycetidae</taxon>
        <taxon>Agaricales</taxon>
        <taxon>Pleurotineae</taxon>
        <taxon>Pleurotaceae</taxon>
        <taxon>Pleurotus</taxon>
    </lineage>
</organism>
<proteinExistence type="predicted"/>
<gene>
    <name evidence="1" type="ORF">PC9H_006473</name>
</gene>
<evidence type="ECO:0000313" key="2">
    <source>
        <dbReference type="Proteomes" id="UP000623687"/>
    </source>
</evidence>
<dbReference type="RefSeq" id="XP_036632040.1">
    <property type="nucleotide sequence ID" value="XM_036776021.1"/>
</dbReference>
<name>A0A8H6ZXN8_PLEOS</name>
<reference evidence="1" key="1">
    <citation type="submission" date="2019-07" db="EMBL/GenBank/DDBJ databases">
        <authorList>
            <person name="Palmer J.M."/>
        </authorList>
    </citation>
    <scope>NUCLEOTIDE SEQUENCE</scope>
    <source>
        <strain evidence="1">PC9</strain>
    </source>
</reference>
<dbReference type="AlphaFoldDB" id="A0A8H6ZXN8"/>
<dbReference type="EMBL" id="JACETU010000004">
    <property type="protein sequence ID" value="KAF7430762.1"/>
    <property type="molecule type" value="Genomic_DNA"/>
</dbReference>
<protein>
    <submittedName>
        <fullName evidence="1">Uncharacterized protein</fullName>
    </submittedName>
</protein>
<evidence type="ECO:0000313" key="1">
    <source>
        <dbReference type="EMBL" id="KAF7430762.1"/>
    </source>
</evidence>
<dbReference type="OrthoDB" id="3041043at2759"/>